<reference evidence="2" key="1">
    <citation type="journal article" date="2017" name="Appl. Environ. Microbiol.">
        <title>Genomic analysis of Calderihabitans maritimus KKC1, a thermophilic hydrogenogenic carboxydotrophic bacterium isolated from marine sediment.</title>
        <authorList>
            <person name="Omae K."/>
            <person name="Yoneda Y."/>
            <person name="Fukuyama Y."/>
            <person name="Yoshida T."/>
            <person name="Sako Y."/>
        </authorList>
    </citation>
    <scope>NUCLEOTIDE SEQUENCE [LARGE SCALE GENOMIC DNA]</scope>
    <source>
        <strain evidence="2">KKC1</strain>
    </source>
</reference>
<gene>
    <name evidence="1" type="ORF">KKC1_12290</name>
</gene>
<evidence type="ECO:0000313" key="2">
    <source>
        <dbReference type="Proteomes" id="UP000197032"/>
    </source>
</evidence>
<proteinExistence type="predicted"/>
<sequence>MNNITKKLNVIENAQVEDKNYYQNKVVVLIYTGNSTYYDK</sequence>
<keyword evidence="2" id="KW-1185">Reference proteome</keyword>
<dbReference type="Proteomes" id="UP000197032">
    <property type="component" value="Unassembled WGS sequence"/>
</dbReference>
<dbReference type="AlphaFoldDB" id="A0A1Z5HRB2"/>
<dbReference type="EMBL" id="BDGJ01000048">
    <property type="protein sequence ID" value="GAW92069.1"/>
    <property type="molecule type" value="Genomic_DNA"/>
</dbReference>
<comment type="caution">
    <text evidence="1">The sequence shown here is derived from an EMBL/GenBank/DDBJ whole genome shotgun (WGS) entry which is preliminary data.</text>
</comment>
<evidence type="ECO:0000313" key="1">
    <source>
        <dbReference type="EMBL" id="GAW92069.1"/>
    </source>
</evidence>
<organism evidence="1 2">
    <name type="scientific">Calderihabitans maritimus</name>
    <dbReference type="NCBI Taxonomy" id="1246530"/>
    <lineage>
        <taxon>Bacteria</taxon>
        <taxon>Bacillati</taxon>
        <taxon>Bacillota</taxon>
        <taxon>Clostridia</taxon>
        <taxon>Neomoorellales</taxon>
        <taxon>Calderihabitantaceae</taxon>
        <taxon>Calderihabitans</taxon>
    </lineage>
</organism>
<protein>
    <submittedName>
        <fullName evidence="1">Uncharacterized protein</fullName>
    </submittedName>
</protein>
<accession>A0A1Z5HRB2</accession>
<name>A0A1Z5HRB2_9FIRM</name>